<dbReference type="PANTHER" id="PTHR21089:SF1">
    <property type="entry name" value="BIFUNCTIONAL 3-DEHYDROQUINATE DEHYDRATASE_SHIKIMATE DEHYDROGENASE, CHLOROPLASTIC"/>
    <property type="match status" value="1"/>
</dbReference>
<proteinExistence type="predicted"/>
<dbReference type="NCBIfam" id="NF001311">
    <property type="entry name" value="PRK00258.1-3"/>
    <property type="match status" value="1"/>
</dbReference>
<dbReference type="InterPro" id="IPR041121">
    <property type="entry name" value="SDH_C"/>
</dbReference>
<evidence type="ECO:0000256" key="1">
    <source>
        <dbReference type="ARBA" id="ARBA00004871"/>
    </source>
</evidence>
<dbReference type="SUPFAM" id="SSF53223">
    <property type="entry name" value="Aminoacid dehydrogenase-like, N-terminal domain"/>
    <property type="match status" value="1"/>
</dbReference>
<feature type="domain" description="Shikimate dehydrogenase substrate binding N-terminal" evidence="3">
    <location>
        <begin position="14"/>
        <end position="95"/>
    </location>
</feature>
<protein>
    <submittedName>
        <fullName evidence="5">Shikimate dehydrogenase</fullName>
        <ecNumber evidence="5">1.1.1.25</ecNumber>
    </submittedName>
</protein>
<keyword evidence="5" id="KW-0560">Oxidoreductase</keyword>
<evidence type="ECO:0000259" key="4">
    <source>
        <dbReference type="Pfam" id="PF18317"/>
    </source>
</evidence>
<dbReference type="InterPro" id="IPR022893">
    <property type="entry name" value="Shikimate_DH_fam"/>
</dbReference>
<dbReference type="Gene3D" id="3.40.50.10860">
    <property type="entry name" value="Leucine Dehydrogenase, chain A, domain 1"/>
    <property type="match status" value="1"/>
</dbReference>
<dbReference type="Pfam" id="PF08501">
    <property type="entry name" value="Shikimate_dh_N"/>
    <property type="match status" value="1"/>
</dbReference>
<dbReference type="GO" id="GO:0004764">
    <property type="term" value="F:shikimate 3-dehydrogenase (NADP+) activity"/>
    <property type="evidence" value="ECO:0007669"/>
    <property type="project" value="UniProtKB-EC"/>
</dbReference>
<evidence type="ECO:0000256" key="2">
    <source>
        <dbReference type="ARBA" id="ARBA00023141"/>
    </source>
</evidence>
<feature type="domain" description="SDH C-terminal" evidence="4">
    <location>
        <begin position="242"/>
        <end position="270"/>
    </location>
</feature>
<dbReference type="Proteomes" id="UP000523955">
    <property type="component" value="Unassembled WGS sequence"/>
</dbReference>
<dbReference type="GO" id="GO:0050661">
    <property type="term" value="F:NADP binding"/>
    <property type="evidence" value="ECO:0007669"/>
    <property type="project" value="TreeGrafter"/>
</dbReference>
<dbReference type="InterPro" id="IPR036291">
    <property type="entry name" value="NAD(P)-bd_dom_sf"/>
</dbReference>
<sequence>MAAVDPGQARRCGVLGDPIAHSLSPVLHRAAYAATGLGWSYGAERVGEDDLAAHLAGLGADWRGLSLTMPLKRTAMALAPVVSQRAALAGAANTLLLEDGAVVLADNTDLPGAAAAVRERYAGPVTAGTVLGGGATAASTGLALCDLGAERVTLLVRSPERAAEALAALGRHPARPRVEVGSLADGVVDGEVVVSTIPPEAQDSGLVERCSGALVVFEVLYDPWPTPLAAAAASRGAVLVGGLDLLVHQAALQFELFTGLPCPRDAMRAAGEEALAGRRAAG</sequence>
<keyword evidence="2" id="KW-0057">Aromatic amino acid biosynthesis</keyword>
<dbReference type="AlphaFoldDB" id="A0A7X0RM42"/>
<comment type="caution">
    <text evidence="5">The sequence shown here is derived from an EMBL/GenBank/DDBJ whole genome shotgun (WGS) entry which is preliminary data.</text>
</comment>
<dbReference type="PANTHER" id="PTHR21089">
    <property type="entry name" value="SHIKIMATE DEHYDROGENASE"/>
    <property type="match status" value="1"/>
</dbReference>
<dbReference type="EMBL" id="JACKXE010000002">
    <property type="protein sequence ID" value="MBB6629498.1"/>
    <property type="molecule type" value="Genomic_DNA"/>
</dbReference>
<organism evidence="5 6">
    <name type="scientific">Nocardioides luti</name>
    <dbReference type="NCBI Taxonomy" id="2761101"/>
    <lineage>
        <taxon>Bacteria</taxon>
        <taxon>Bacillati</taxon>
        <taxon>Actinomycetota</taxon>
        <taxon>Actinomycetes</taxon>
        <taxon>Propionibacteriales</taxon>
        <taxon>Nocardioidaceae</taxon>
        <taxon>Nocardioides</taxon>
    </lineage>
</organism>
<dbReference type="GO" id="GO:0009073">
    <property type="term" value="P:aromatic amino acid family biosynthetic process"/>
    <property type="evidence" value="ECO:0007669"/>
    <property type="project" value="UniProtKB-KW"/>
</dbReference>
<evidence type="ECO:0000313" key="6">
    <source>
        <dbReference type="Proteomes" id="UP000523955"/>
    </source>
</evidence>
<dbReference type="InterPro" id="IPR046346">
    <property type="entry name" value="Aminoacid_DH-like_N_sf"/>
</dbReference>
<name>A0A7X0RM42_9ACTN</name>
<dbReference type="InterPro" id="IPR013708">
    <property type="entry name" value="Shikimate_DH-bd_N"/>
</dbReference>
<accession>A0A7X0RM42</accession>
<dbReference type="Pfam" id="PF18317">
    <property type="entry name" value="SDH_C"/>
    <property type="match status" value="1"/>
</dbReference>
<dbReference type="RefSeq" id="WP_185254821.1">
    <property type="nucleotide sequence ID" value="NZ_JACKXE010000002.1"/>
</dbReference>
<evidence type="ECO:0000259" key="3">
    <source>
        <dbReference type="Pfam" id="PF08501"/>
    </source>
</evidence>
<dbReference type="SUPFAM" id="SSF51735">
    <property type="entry name" value="NAD(P)-binding Rossmann-fold domains"/>
    <property type="match status" value="1"/>
</dbReference>
<gene>
    <name evidence="5" type="ORF">H5V45_19390</name>
</gene>
<comment type="pathway">
    <text evidence="1">Metabolic intermediate biosynthesis; chorismate biosynthesis; chorismate from D-erythrose 4-phosphate and phosphoenolpyruvate: step 4/7.</text>
</comment>
<dbReference type="GO" id="GO:0019632">
    <property type="term" value="P:shikimate metabolic process"/>
    <property type="evidence" value="ECO:0007669"/>
    <property type="project" value="TreeGrafter"/>
</dbReference>
<keyword evidence="6" id="KW-1185">Reference proteome</keyword>
<dbReference type="EC" id="1.1.1.25" evidence="5"/>
<reference evidence="5 6" key="1">
    <citation type="submission" date="2020-08" db="EMBL/GenBank/DDBJ databases">
        <authorList>
            <person name="Seo M.-J."/>
        </authorList>
    </citation>
    <scope>NUCLEOTIDE SEQUENCE [LARGE SCALE GENOMIC DNA]</scope>
    <source>
        <strain evidence="5 6">KIGAM211</strain>
    </source>
</reference>
<dbReference type="GO" id="GO:0009423">
    <property type="term" value="P:chorismate biosynthetic process"/>
    <property type="evidence" value="ECO:0007669"/>
    <property type="project" value="TreeGrafter"/>
</dbReference>
<keyword evidence="2" id="KW-0028">Amino-acid biosynthesis</keyword>
<dbReference type="Gene3D" id="3.40.50.720">
    <property type="entry name" value="NAD(P)-binding Rossmann-like Domain"/>
    <property type="match status" value="1"/>
</dbReference>
<dbReference type="GO" id="GO:0005829">
    <property type="term" value="C:cytosol"/>
    <property type="evidence" value="ECO:0007669"/>
    <property type="project" value="TreeGrafter"/>
</dbReference>
<evidence type="ECO:0000313" key="5">
    <source>
        <dbReference type="EMBL" id="MBB6629498.1"/>
    </source>
</evidence>